<evidence type="ECO:0000256" key="1">
    <source>
        <dbReference type="ARBA" id="ARBA00004141"/>
    </source>
</evidence>
<dbReference type="PANTHER" id="PTHR22888">
    <property type="entry name" value="CYTOCHROME C OXIDASE, SUBUNIT II"/>
    <property type="match status" value="1"/>
</dbReference>
<keyword evidence="5" id="KW-0679">Respiratory chain</keyword>
<keyword evidence="18" id="KW-1185">Reference proteome</keyword>
<dbReference type="RefSeq" id="WP_180550016.1">
    <property type="nucleotide sequence ID" value="NZ_JACCKX010000001.1"/>
</dbReference>
<dbReference type="SUPFAM" id="SSF49503">
    <property type="entry name" value="Cupredoxins"/>
    <property type="match status" value="1"/>
</dbReference>
<evidence type="ECO:0000256" key="4">
    <source>
        <dbReference type="ARBA" id="ARBA00022448"/>
    </source>
</evidence>
<evidence type="ECO:0000256" key="5">
    <source>
        <dbReference type="ARBA" id="ARBA00022660"/>
    </source>
</evidence>
<keyword evidence="4" id="KW-0813">Transport</keyword>
<dbReference type="InterPro" id="IPR002429">
    <property type="entry name" value="CcO_II-like_C"/>
</dbReference>
<dbReference type="GO" id="GO:0016020">
    <property type="term" value="C:membrane"/>
    <property type="evidence" value="ECO:0007669"/>
    <property type="project" value="UniProtKB-SubCell"/>
</dbReference>
<keyword evidence="11 15" id="KW-0472">Membrane</keyword>
<comment type="similarity">
    <text evidence="3">Belongs to the cytochrome c oxidase subunit 2 family.</text>
</comment>
<dbReference type="GO" id="GO:0042597">
    <property type="term" value="C:periplasmic space"/>
    <property type="evidence" value="ECO:0007669"/>
    <property type="project" value="UniProtKB-SubCell"/>
</dbReference>
<dbReference type="GO" id="GO:0016491">
    <property type="term" value="F:oxidoreductase activity"/>
    <property type="evidence" value="ECO:0007669"/>
    <property type="project" value="InterPro"/>
</dbReference>
<dbReference type="GO" id="GO:0042773">
    <property type="term" value="P:ATP synthesis coupled electron transport"/>
    <property type="evidence" value="ECO:0007669"/>
    <property type="project" value="TreeGrafter"/>
</dbReference>
<dbReference type="PROSITE" id="PS00078">
    <property type="entry name" value="COX2"/>
    <property type="match status" value="1"/>
</dbReference>
<keyword evidence="8" id="KW-0249">Electron transport</keyword>
<evidence type="ECO:0000313" key="18">
    <source>
        <dbReference type="Proteomes" id="UP000589716"/>
    </source>
</evidence>
<evidence type="ECO:0000259" key="16">
    <source>
        <dbReference type="PROSITE" id="PS50857"/>
    </source>
</evidence>
<sequence>MVAPGAVLGGLVGCQGHLSALAPAAAPAQAVSGLWWAMLAGSGVLFALVLALFVWAARPSERPRSAHGRRWIFWGAVVLPALVLPPLVAWGLWVGEQRATPRADALVVRVTARQWHWEFAYPQLQPGRAHRVLHLPAGRPVRLEITSADVIHSFWVPRLAGKLDALPGHVNVMHLDRLPAGRFSGQCAEFCGTDHTTMRFDTVVHAPAAFEAALAAEVAP</sequence>
<feature type="domain" description="Cytochrome oxidase subunit II copper A binding" evidence="16">
    <location>
        <begin position="103"/>
        <end position="216"/>
    </location>
</feature>
<evidence type="ECO:0000256" key="6">
    <source>
        <dbReference type="ARBA" id="ARBA00022692"/>
    </source>
</evidence>
<evidence type="ECO:0000256" key="9">
    <source>
        <dbReference type="ARBA" id="ARBA00022989"/>
    </source>
</evidence>
<comment type="caution">
    <text evidence="17">The sequence shown here is derived from an EMBL/GenBank/DDBJ whole genome shotgun (WGS) entry which is preliminary data.</text>
</comment>
<evidence type="ECO:0000256" key="3">
    <source>
        <dbReference type="ARBA" id="ARBA00007866"/>
    </source>
</evidence>
<keyword evidence="7" id="KW-0479">Metal-binding</keyword>
<dbReference type="EMBL" id="JACCKX010000001">
    <property type="protein sequence ID" value="NZA01555.1"/>
    <property type="molecule type" value="Genomic_DNA"/>
</dbReference>
<evidence type="ECO:0000256" key="13">
    <source>
        <dbReference type="ARBA" id="ARBA00031399"/>
    </source>
</evidence>
<dbReference type="Proteomes" id="UP000589716">
    <property type="component" value="Unassembled WGS sequence"/>
</dbReference>
<feature type="transmembrane region" description="Helical" evidence="15">
    <location>
        <begin position="71"/>
        <end position="93"/>
    </location>
</feature>
<dbReference type="Pfam" id="PF00116">
    <property type="entry name" value="COX2"/>
    <property type="match status" value="1"/>
</dbReference>
<organism evidence="17 18">
    <name type="scientific">Ottowia beijingensis</name>
    <dbReference type="NCBI Taxonomy" id="1207057"/>
    <lineage>
        <taxon>Bacteria</taxon>
        <taxon>Pseudomonadati</taxon>
        <taxon>Pseudomonadota</taxon>
        <taxon>Betaproteobacteria</taxon>
        <taxon>Burkholderiales</taxon>
        <taxon>Comamonadaceae</taxon>
        <taxon>Ottowia</taxon>
    </lineage>
</organism>
<dbReference type="InterPro" id="IPR014222">
    <property type="entry name" value="Cyt_c_oxidase_su2"/>
</dbReference>
<evidence type="ECO:0000256" key="15">
    <source>
        <dbReference type="SAM" id="Phobius"/>
    </source>
</evidence>
<dbReference type="NCBIfam" id="TIGR02866">
    <property type="entry name" value="CoxB"/>
    <property type="match status" value="1"/>
</dbReference>
<dbReference type="PROSITE" id="PS50857">
    <property type="entry name" value="COX2_CUA"/>
    <property type="match status" value="1"/>
</dbReference>
<protein>
    <recommendedName>
        <fullName evidence="13">Cytochrome aa3 subunit 2</fullName>
    </recommendedName>
</protein>
<keyword evidence="10" id="KW-0186">Copper</keyword>
<evidence type="ECO:0000313" key="17">
    <source>
        <dbReference type="EMBL" id="NZA01555.1"/>
    </source>
</evidence>
<dbReference type="PANTHER" id="PTHR22888:SF9">
    <property type="entry name" value="CYTOCHROME C OXIDASE SUBUNIT 2"/>
    <property type="match status" value="1"/>
</dbReference>
<reference evidence="17 18" key="1">
    <citation type="submission" date="2020-07" db="EMBL/GenBank/DDBJ databases">
        <authorList>
            <person name="Maaloum M."/>
        </authorList>
    </citation>
    <scope>NUCLEOTIDE SEQUENCE [LARGE SCALE GENOMIC DNA]</scope>
    <source>
        <strain evidence="17 18">GCS-AN-3</strain>
    </source>
</reference>
<comment type="function">
    <text evidence="12">Subunits I and II form the functional core of the enzyme complex. Electrons originating in cytochrome c are transferred via heme a and Cu(A) to the binuclear center formed by heme a3 and Cu(B).</text>
</comment>
<evidence type="ECO:0000256" key="11">
    <source>
        <dbReference type="ARBA" id="ARBA00023136"/>
    </source>
</evidence>
<keyword evidence="9 15" id="KW-1133">Transmembrane helix</keyword>
<comment type="catalytic activity">
    <reaction evidence="14">
        <text>4 Fe(II)-[cytochrome c] + O2 + 8 H(+)(in) = 4 Fe(III)-[cytochrome c] + 2 H2O + 4 H(+)(out)</text>
        <dbReference type="Rhea" id="RHEA:11436"/>
        <dbReference type="Rhea" id="RHEA-COMP:10350"/>
        <dbReference type="Rhea" id="RHEA-COMP:14399"/>
        <dbReference type="ChEBI" id="CHEBI:15377"/>
        <dbReference type="ChEBI" id="CHEBI:15378"/>
        <dbReference type="ChEBI" id="CHEBI:15379"/>
        <dbReference type="ChEBI" id="CHEBI:29033"/>
        <dbReference type="ChEBI" id="CHEBI:29034"/>
        <dbReference type="EC" id="7.1.1.9"/>
    </reaction>
</comment>
<feature type="transmembrane region" description="Helical" evidence="15">
    <location>
        <begin position="34"/>
        <end position="55"/>
    </location>
</feature>
<evidence type="ECO:0000256" key="7">
    <source>
        <dbReference type="ARBA" id="ARBA00022723"/>
    </source>
</evidence>
<evidence type="ECO:0000256" key="14">
    <source>
        <dbReference type="ARBA" id="ARBA00047816"/>
    </source>
</evidence>
<comment type="subcellular location">
    <subcellularLocation>
        <location evidence="1">Membrane</location>
        <topology evidence="1">Multi-pass membrane protein</topology>
    </subcellularLocation>
    <subcellularLocation>
        <location evidence="2">Periplasm</location>
    </subcellularLocation>
</comment>
<evidence type="ECO:0000256" key="8">
    <source>
        <dbReference type="ARBA" id="ARBA00022982"/>
    </source>
</evidence>
<keyword evidence="6 15" id="KW-0812">Transmembrane</keyword>
<dbReference type="GO" id="GO:0005507">
    <property type="term" value="F:copper ion binding"/>
    <property type="evidence" value="ECO:0007669"/>
    <property type="project" value="InterPro"/>
</dbReference>
<dbReference type="GO" id="GO:0004129">
    <property type="term" value="F:cytochrome-c oxidase activity"/>
    <property type="evidence" value="ECO:0007669"/>
    <property type="project" value="UniProtKB-EC"/>
</dbReference>
<gene>
    <name evidence="17" type="primary">coxB</name>
    <name evidence="17" type="ORF">H0I39_06850</name>
</gene>
<dbReference type="InterPro" id="IPR045187">
    <property type="entry name" value="CcO_II"/>
</dbReference>
<evidence type="ECO:0000256" key="10">
    <source>
        <dbReference type="ARBA" id="ARBA00023008"/>
    </source>
</evidence>
<dbReference type="AlphaFoldDB" id="A0A853IRN5"/>
<dbReference type="InterPro" id="IPR001505">
    <property type="entry name" value="Copper_CuA"/>
</dbReference>
<evidence type="ECO:0000256" key="12">
    <source>
        <dbReference type="ARBA" id="ARBA00024688"/>
    </source>
</evidence>
<dbReference type="InterPro" id="IPR008972">
    <property type="entry name" value="Cupredoxin"/>
</dbReference>
<accession>A0A853IRN5</accession>
<proteinExistence type="inferred from homology"/>
<name>A0A853IRN5_9BURK</name>
<dbReference type="Gene3D" id="2.60.40.420">
    <property type="entry name" value="Cupredoxins - blue copper proteins"/>
    <property type="match status" value="1"/>
</dbReference>
<evidence type="ECO:0000256" key="2">
    <source>
        <dbReference type="ARBA" id="ARBA00004418"/>
    </source>
</evidence>